<reference evidence="1" key="2">
    <citation type="submission" date="2018-05" db="EMBL/GenBank/DDBJ databases">
        <title>OgluRS3 (Oryza glumaepatula Reference Sequence Version 3).</title>
        <authorList>
            <person name="Zhang J."/>
            <person name="Kudrna D."/>
            <person name="Lee S."/>
            <person name="Talag J."/>
            <person name="Welchert J."/>
            <person name="Wing R.A."/>
        </authorList>
    </citation>
    <scope>NUCLEOTIDE SEQUENCE [LARGE SCALE GENOMIC DNA]</scope>
</reference>
<dbReference type="Gramene" id="OGLUM04G21900.1">
    <property type="protein sequence ID" value="OGLUM04G21900.1"/>
    <property type="gene ID" value="OGLUM04G21900"/>
</dbReference>
<dbReference type="EnsemblPlants" id="OGLUM04G21900.2">
    <property type="protein sequence ID" value="OGLUM04G21900.2"/>
    <property type="gene ID" value="OGLUM04G21900"/>
</dbReference>
<dbReference type="Gramene" id="OGLUM04G21900.2">
    <property type="protein sequence ID" value="OGLUM04G21900.2"/>
    <property type="gene ID" value="OGLUM04G21900"/>
</dbReference>
<dbReference type="AlphaFoldDB" id="A0A0D9ZPC2"/>
<keyword evidence="2" id="KW-1185">Reference proteome</keyword>
<reference evidence="1" key="1">
    <citation type="submission" date="2015-04" db="UniProtKB">
        <authorList>
            <consortium name="EnsemblPlants"/>
        </authorList>
    </citation>
    <scope>IDENTIFICATION</scope>
</reference>
<dbReference type="STRING" id="40148.A0A0D9ZPC2"/>
<name>A0A0D9ZPC2_9ORYZ</name>
<dbReference type="Proteomes" id="UP000026961">
    <property type="component" value="Chromosome 4"/>
</dbReference>
<organism evidence="1">
    <name type="scientific">Oryza glumipatula</name>
    <dbReference type="NCBI Taxonomy" id="40148"/>
    <lineage>
        <taxon>Eukaryota</taxon>
        <taxon>Viridiplantae</taxon>
        <taxon>Streptophyta</taxon>
        <taxon>Embryophyta</taxon>
        <taxon>Tracheophyta</taxon>
        <taxon>Spermatophyta</taxon>
        <taxon>Magnoliopsida</taxon>
        <taxon>Liliopsida</taxon>
        <taxon>Poales</taxon>
        <taxon>Poaceae</taxon>
        <taxon>BOP clade</taxon>
        <taxon>Oryzoideae</taxon>
        <taxon>Oryzeae</taxon>
        <taxon>Oryzinae</taxon>
        <taxon>Oryza</taxon>
    </lineage>
</organism>
<dbReference type="PANTHER" id="PTHR22753:SF25">
    <property type="entry name" value="SERINE AMINOPEPTIDASE S33 DOMAIN-CONTAINING PROTEIN"/>
    <property type="match status" value="1"/>
</dbReference>
<dbReference type="EnsemblPlants" id="OGLUM04G21900.1">
    <property type="protein sequence ID" value="OGLUM04G21900.1"/>
    <property type="gene ID" value="OGLUM04G21900"/>
</dbReference>
<evidence type="ECO:0000313" key="1">
    <source>
        <dbReference type="EnsemblPlants" id="OGLUM04G21900.2"/>
    </source>
</evidence>
<proteinExistence type="predicted"/>
<dbReference type="HOGENOM" id="CLU_2889479_0_0_1"/>
<evidence type="ECO:0000313" key="2">
    <source>
        <dbReference type="Proteomes" id="UP000026961"/>
    </source>
</evidence>
<protein>
    <submittedName>
        <fullName evidence="1">Uncharacterized protein</fullName>
    </submittedName>
</protein>
<dbReference type="GO" id="GO:0016020">
    <property type="term" value="C:membrane"/>
    <property type="evidence" value="ECO:0007669"/>
    <property type="project" value="TreeGrafter"/>
</dbReference>
<sequence>MEAAPAPFFAVDSGHHDGFVAMFFLSVHGRKLSDQGEEHKLFWPYQTGFVRMEAQFNATMVPFGVVRKDDLMEMLCT</sequence>
<accession>A0A0D9ZPC2</accession>
<dbReference type="PANTHER" id="PTHR22753">
    <property type="entry name" value="TRANSMEMBRANE PROTEIN 68"/>
    <property type="match status" value="1"/>
</dbReference>